<evidence type="ECO:0000259" key="2">
    <source>
        <dbReference type="Pfam" id="PF19081"/>
    </source>
</evidence>
<keyword evidence="4" id="KW-1185">Reference proteome</keyword>
<dbReference type="Gene3D" id="2.60.40.1170">
    <property type="entry name" value="Mu homology domain, subdomain B"/>
    <property type="match status" value="1"/>
</dbReference>
<dbReference type="Pfam" id="PF13585">
    <property type="entry name" value="CHU_C"/>
    <property type="match status" value="1"/>
</dbReference>
<feature type="domain" description="DUF11" evidence="1">
    <location>
        <begin position="574"/>
        <end position="687"/>
    </location>
</feature>
<dbReference type="InterPro" id="IPR026341">
    <property type="entry name" value="T9SS_type_B"/>
</dbReference>
<sequence length="1156" mass="126803">MNILSKSFLLFIIIFLLGENNQLWAQINQEFANQVIFQEGVSNAPNAVDGQLDTFARLSSNSGLALGIGARTGIIEIEFPSILPANTTTFIKLDFDIEVLEALLGGRESGLGSSLLQNQIFGNHTLEIQAKNSNQIILSGNTGTPTDFAGDDLRVVVDENGDYYISIRPDLPYRSIRIIDRTSALLGLGVENTTEIFGAFIITPNHECIKPVFTGVNLQNFNLSNLLGTQPVINPENILDGDPETFSILNFTAINQDASMEQFVLLSELSAERSTFSLRFRFDTDNIGTPDLQNISINGFENSNLVFEQDLADLVSTENIQKLQNGEFINIDFEVDNQINRIAVLLCRNTDGATSLPSLQLALIEKTIAEPIIPQELLEIEICKGESVTLTANASENLLLRWYDSLNAEVPLAELPENANFISQEIFENQTFYVASFDPVCLKESDRLPMVIRLLPAIEDLEIVVSGNEEAICPSDTLILTPRLNSESGFEEGQLRFRWYLDADLETEILDNQQILETLFRIDEQGVLTVSNLNADNFISTFYLVTEFENSCGNSPSPIPVSIMMAENCQNYKLEKSVDRETAKSGEIVTFTITVTNEGSRELNNLEIKDILAPGFIFVTSSSNVKLSSNNTVTWSIPNLPPQEIIELTITVRLVEGLPTGSIISNLATGKLLDENENNQTSNTVNVLVINDDDPILEIEKIVNKSEAAIGELITYTITVKNIGNGIASNLVVADPVPANTLFVSADNNGTLTSGTVLWSIQTLSPEETLELTLIVEILEDAVPESIIRNQASITSVEIPSPVLSEIVETIVIIKEQENSETTVSISKILSNNDEVFIGSIIDFEIMITNAGDVVAENLLVEDILPNYLLPISANSSSQIDGQTVSWTFPSLASGGNLILNISAMVQENAQVIINTASVSGANFEEKTAQSIPVQVQESDLDADLNILLDKSLEKTSVQVGEVFRYSLTITNQGENEIIERRIIVSDTLPAEVGFVGIINQGTAAEYNSEFGVLIWEISTLAVGESKTLVFEVEALIPSLNVINQAYLAIEKNEGIEVVQVANTVHEQLDYKVSNVITPNGDGKNDTWQTQGLGGFLETWEVIIFNRYGIELFRGSNYVDGWSGDGLNPGTYFYQIQGKKINGSDFLVSGYITLIK</sequence>
<dbReference type="Pfam" id="PF19081">
    <property type="entry name" value="Ig_7"/>
    <property type="match status" value="1"/>
</dbReference>
<accession>A0ABS9V6S0</accession>
<dbReference type="InterPro" id="IPR044023">
    <property type="entry name" value="Ig_7"/>
</dbReference>
<feature type="domain" description="DUF11" evidence="1">
    <location>
        <begin position="697"/>
        <end position="798"/>
    </location>
</feature>
<evidence type="ECO:0000313" key="3">
    <source>
        <dbReference type="EMBL" id="MCH7412113.1"/>
    </source>
</evidence>
<feature type="domain" description="Ig-like" evidence="2">
    <location>
        <begin position="379"/>
        <end position="454"/>
    </location>
</feature>
<organism evidence="3 4">
    <name type="scientific">Belliella alkalica</name>
    <dbReference type="NCBI Taxonomy" id="1730871"/>
    <lineage>
        <taxon>Bacteria</taxon>
        <taxon>Pseudomonadati</taxon>
        <taxon>Bacteroidota</taxon>
        <taxon>Cytophagia</taxon>
        <taxon>Cytophagales</taxon>
        <taxon>Cyclobacteriaceae</taxon>
        <taxon>Belliella</taxon>
    </lineage>
</organism>
<feature type="domain" description="DUF11" evidence="1">
    <location>
        <begin position="825"/>
        <end position="928"/>
    </location>
</feature>
<dbReference type="NCBIfam" id="TIGR04131">
    <property type="entry name" value="Bac_Flav_CTERM"/>
    <property type="match status" value="1"/>
</dbReference>
<dbReference type="RefSeq" id="WP_241409503.1">
    <property type="nucleotide sequence ID" value="NZ_JAKZGO010000001.1"/>
</dbReference>
<proteinExistence type="predicted"/>
<dbReference type="InterPro" id="IPR001434">
    <property type="entry name" value="OmcB-like_DUF11"/>
</dbReference>
<dbReference type="Proteomes" id="UP001165430">
    <property type="component" value="Unassembled WGS sequence"/>
</dbReference>
<dbReference type="InterPro" id="IPR051172">
    <property type="entry name" value="Chlamydia_OmcB"/>
</dbReference>
<evidence type="ECO:0000259" key="1">
    <source>
        <dbReference type="Pfam" id="PF01345"/>
    </source>
</evidence>
<dbReference type="Gene3D" id="2.60.40.740">
    <property type="match status" value="1"/>
</dbReference>
<dbReference type="InterPro" id="IPR047589">
    <property type="entry name" value="DUF11_rpt"/>
</dbReference>
<protein>
    <submittedName>
        <fullName evidence="3">Gliding motility-associated C-terminal domain-containing protein</fullName>
    </submittedName>
</protein>
<reference evidence="3" key="1">
    <citation type="submission" date="2022-03" db="EMBL/GenBank/DDBJ databases">
        <title>De novo assembled genomes of Belliella spp. (Cyclobacteriaceae) strains.</title>
        <authorList>
            <person name="Szabo A."/>
            <person name="Korponai K."/>
            <person name="Felfoldi T."/>
        </authorList>
    </citation>
    <scope>NUCLEOTIDE SEQUENCE</scope>
    <source>
        <strain evidence="3">DSM 111903</strain>
    </source>
</reference>
<feature type="domain" description="DUF11" evidence="1">
    <location>
        <begin position="949"/>
        <end position="1048"/>
    </location>
</feature>
<gene>
    <name evidence="3" type="ORF">MM213_01350</name>
</gene>
<dbReference type="PANTHER" id="PTHR34819">
    <property type="entry name" value="LARGE CYSTEINE-RICH PERIPLASMIC PROTEIN OMCB"/>
    <property type="match status" value="1"/>
</dbReference>
<evidence type="ECO:0000313" key="4">
    <source>
        <dbReference type="Proteomes" id="UP001165430"/>
    </source>
</evidence>
<comment type="caution">
    <text evidence="3">The sequence shown here is derived from an EMBL/GenBank/DDBJ whole genome shotgun (WGS) entry which is preliminary data.</text>
</comment>
<name>A0ABS9V6S0_9BACT</name>
<dbReference type="EMBL" id="JAKZGO010000001">
    <property type="protein sequence ID" value="MCH7412113.1"/>
    <property type="molecule type" value="Genomic_DNA"/>
</dbReference>
<dbReference type="NCBIfam" id="TIGR01451">
    <property type="entry name" value="B_ant_repeat"/>
    <property type="match status" value="4"/>
</dbReference>
<dbReference type="Pfam" id="PF01345">
    <property type="entry name" value="DUF11"/>
    <property type="match status" value="4"/>
</dbReference>